<keyword evidence="19" id="KW-1185">Reference proteome</keyword>
<keyword evidence="7" id="KW-0732">Signal</keyword>
<dbReference type="AlphaFoldDB" id="A0A6J4GC91"/>
<evidence type="ECO:0000259" key="16">
    <source>
        <dbReference type="Pfam" id="PF00593"/>
    </source>
</evidence>
<keyword evidence="9" id="KW-0406">Ion transport</keyword>
<dbReference type="Pfam" id="PF07715">
    <property type="entry name" value="Plug"/>
    <property type="match status" value="1"/>
</dbReference>
<evidence type="ECO:0000256" key="8">
    <source>
        <dbReference type="ARBA" id="ARBA00023004"/>
    </source>
</evidence>
<dbReference type="NCBIfam" id="TIGR01783">
    <property type="entry name" value="TonB-siderophor"/>
    <property type="match status" value="1"/>
</dbReference>
<sequence>MKTKIVSTSSFIRTSGRMIANLKQQFNFVIVVGLLMSGGFLQAQTSDTGQISGTIITNDGNANQGVIVKLIEISKSAVTNASGNYEFKKLPFGTYTLEVTMSGYASSTETAEIKAEAPSAKVDIRVNSSVENLEDVVIRTGGNRFAKKESIDVAKMPLKNIENSQVYIIVSKELMKEQVITDYNSAFKNVPGAGIAEVRNQGRTTSISRGFPTPQLVRNGVGSFTYTTIDPSNLERIEVIKGPSATLFGSTLSSFGGLFNRVTKKPFDSFKGEISYSAASWDLNRFTADVNTPLNKDKTALLRMNTAFHSERSFQDAGFNRNFSFAPSFSYEINDRLTLLIDAEFSMYKATSPTRLAPFVVKNTESSIEALDIPYKLSFANNTINYTSQQYNVFAQLKYKMTDQWTSQTVISRTRSSSEGYTVALQMMSPTTLRQQVTYQDSPFYGTDIQQNFIGIFNIGKLKNRVVAGVDFYSLRATRNDAIVNMPAMDYKKPGDAYNNFNLDKVAPMFTDPKVKFTNYVANNENTYSAYVSDFLNVTDKLLVMGGIRVDRYENKGTYYPSKDSIAGNYNQTAFSPKFGVVYQLMKDKIAVFGNYMNGFSNVSGSDFDGNTFKPNQANQYEGGFKFDLNKISATLSYYDIQVTNITRDDPDHINFSIQDGTQVSKGFEAELIANPISGLNIVAGYTYNDSKFEKSNASVQGLRPSTAGSPRTANLWASYRIVNGPAQGLGFGFGGIYGSEYYQTNTATFKFSIPSYTVLDASLFYDQPKYRLGIKVDNLTNEKYWSYRLAAQNPTRVTANITFKF</sequence>
<dbReference type="PANTHER" id="PTHR32552:SF68">
    <property type="entry name" value="FERRICHROME OUTER MEMBRANE TRANSPORTER_PHAGE RECEPTOR"/>
    <property type="match status" value="1"/>
</dbReference>
<dbReference type="InterPro" id="IPR037066">
    <property type="entry name" value="Plug_dom_sf"/>
</dbReference>
<evidence type="ECO:0000256" key="4">
    <source>
        <dbReference type="ARBA" id="ARBA00022452"/>
    </source>
</evidence>
<keyword evidence="3 14" id="KW-0813">Transport</keyword>
<keyword evidence="6 14" id="KW-0812">Transmembrane</keyword>
<comment type="subcellular location">
    <subcellularLocation>
        <location evidence="1 14">Cell outer membrane</location>
        <topology evidence="1 14">Multi-pass membrane protein</topology>
    </subcellularLocation>
</comment>
<dbReference type="CDD" id="cd01347">
    <property type="entry name" value="ligand_gated_channel"/>
    <property type="match status" value="1"/>
</dbReference>
<accession>A0A6J4GC91</accession>
<dbReference type="InterPro" id="IPR013784">
    <property type="entry name" value="Carb-bd-like_fold"/>
</dbReference>
<evidence type="ECO:0000256" key="7">
    <source>
        <dbReference type="ARBA" id="ARBA00022729"/>
    </source>
</evidence>
<name>A0A6J4GC91_9FLAO</name>
<comment type="similarity">
    <text evidence="2 14 15">Belongs to the TonB-dependent receptor family.</text>
</comment>
<dbReference type="SUPFAM" id="SSF56935">
    <property type="entry name" value="Porins"/>
    <property type="match status" value="1"/>
</dbReference>
<gene>
    <name evidence="18" type="primary">cntO_3</name>
    <name evidence="18" type="ORF">FLA105534_00757</name>
</gene>
<dbReference type="SUPFAM" id="SSF49452">
    <property type="entry name" value="Starch-binding domain-like"/>
    <property type="match status" value="1"/>
</dbReference>
<keyword evidence="8" id="KW-0408">Iron</keyword>
<dbReference type="Pfam" id="PF00593">
    <property type="entry name" value="TonB_dep_Rec_b-barrel"/>
    <property type="match status" value="1"/>
</dbReference>
<dbReference type="InterPro" id="IPR039426">
    <property type="entry name" value="TonB-dep_rcpt-like"/>
</dbReference>
<dbReference type="InterPro" id="IPR010105">
    <property type="entry name" value="TonB_sidphr_rcpt"/>
</dbReference>
<feature type="domain" description="TonB-dependent receptor plug" evidence="17">
    <location>
        <begin position="164"/>
        <end position="250"/>
    </location>
</feature>
<dbReference type="GO" id="GO:0015344">
    <property type="term" value="F:siderophore uptake transmembrane transporter activity"/>
    <property type="evidence" value="ECO:0007669"/>
    <property type="project" value="TreeGrafter"/>
</dbReference>
<dbReference type="Gene3D" id="2.170.130.10">
    <property type="entry name" value="TonB-dependent receptor, plug domain"/>
    <property type="match status" value="1"/>
</dbReference>
<evidence type="ECO:0000256" key="2">
    <source>
        <dbReference type="ARBA" id="ARBA00009810"/>
    </source>
</evidence>
<keyword evidence="13 14" id="KW-0998">Cell outer membrane</keyword>
<dbReference type="Gene3D" id="2.40.170.20">
    <property type="entry name" value="TonB-dependent receptor, beta-barrel domain"/>
    <property type="match status" value="1"/>
</dbReference>
<evidence type="ECO:0000313" key="18">
    <source>
        <dbReference type="EMBL" id="CAA9195637.1"/>
    </source>
</evidence>
<dbReference type="PROSITE" id="PS52016">
    <property type="entry name" value="TONB_DEPENDENT_REC_3"/>
    <property type="match status" value="1"/>
</dbReference>
<keyword evidence="5" id="KW-0410">Iron transport</keyword>
<evidence type="ECO:0000256" key="14">
    <source>
        <dbReference type="PROSITE-ProRule" id="PRU01360"/>
    </source>
</evidence>
<evidence type="ECO:0000256" key="3">
    <source>
        <dbReference type="ARBA" id="ARBA00022448"/>
    </source>
</evidence>
<protein>
    <submittedName>
        <fullName evidence="18">Metal-pseudopaline receptor CntO</fullName>
    </submittedName>
</protein>
<dbReference type="GO" id="GO:0030246">
    <property type="term" value="F:carbohydrate binding"/>
    <property type="evidence" value="ECO:0007669"/>
    <property type="project" value="InterPro"/>
</dbReference>
<dbReference type="Proteomes" id="UP000479938">
    <property type="component" value="Unassembled WGS sequence"/>
</dbReference>
<dbReference type="EMBL" id="CADCSU010000043">
    <property type="protein sequence ID" value="CAA9195637.1"/>
    <property type="molecule type" value="Genomic_DNA"/>
</dbReference>
<evidence type="ECO:0000256" key="10">
    <source>
        <dbReference type="ARBA" id="ARBA00023077"/>
    </source>
</evidence>
<keyword evidence="11 14" id="KW-0472">Membrane</keyword>
<dbReference type="Pfam" id="PF13715">
    <property type="entry name" value="CarbopepD_reg_2"/>
    <property type="match status" value="1"/>
</dbReference>
<keyword evidence="12 18" id="KW-0675">Receptor</keyword>
<dbReference type="GO" id="GO:0015891">
    <property type="term" value="P:siderophore transport"/>
    <property type="evidence" value="ECO:0007669"/>
    <property type="project" value="InterPro"/>
</dbReference>
<evidence type="ECO:0000256" key="15">
    <source>
        <dbReference type="RuleBase" id="RU003357"/>
    </source>
</evidence>
<dbReference type="Gene3D" id="2.60.40.1120">
    <property type="entry name" value="Carboxypeptidase-like, regulatory domain"/>
    <property type="match status" value="1"/>
</dbReference>
<dbReference type="GO" id="GO:0009279">
    <property type="term" value="C:cell outer membrane"/>
    <property type="evidence" value="ECO:0007669"/>
    <property type="project" value="UniProtKB-SubCell"/>
</dbReference>
<evidence type="ECO:0000256" key="9">
    <source>
        <dbReference type="ARBA" id="ARBA00023065"/>
    </source>
</evidence>
<dbReference type="RefSeq" id="WP_232067286.1">
    <property type="nucleotide sequence ID" value="NZ_CADCSU010000043.1"/>
</dbReference>
<evidence type="ECO:0000256" key="13">
    <source>
        <dbReference type="ARBA" id="ARBA00023237"/>
    </source>
</evidence>
<dbReference type="PANTHER" id="PTHR32552">
    <property type="entry name" value="FERRICHROME IRON RECEPTOR-RELATED"/>
    <property type="match status" value="1"/>
</dbReference>
<feature type="domain" description="TonB-dependent receptor-like beta-barrel" evidence="16">
    <location>
        <begin position="432"/>
        <end position="780"/>
    </location>
</feature>
<evidence type="ECO:0000256" key="5">
    <source>
        <dbReference type="ARBA" id="ARBA00022496"/>
    </source>
</evidence>
<evidence type="ECO:0000256" key="11">
    <source>
        <dbReference type="ARBA" id="ARBA00023136"/>
    </source>
</evidence>
<dbReference type="GO" id="GO:0038023">
    <property type="term" value="F:signaling receptor activity"/>
    <property type="evidence" value="ECO:0007669"/>
    <property type="project" value="InterPro"/>
</dbReference>
<organism evidence="18 19">
    <name type="scientific">Flavobacterium bizetiae</name>
    <dbReference type="NCBI Taxonomy" id="2704140"/>
    <lineage>
        <taxon>Bacteria</taxon>
        <taxon>Pseudomonadati</taxon>
        <taxon>Bacteroidota</taxon>
        <taxon>Flavobacteriia</taxon>
        <taxon>Flavobacteriales</taxon>
        <taxon>Flavobacteriaceae</taxon>
        <taxon>Flavobacterium</taxon>
    </lineage>
</organism>
<keyword evidence="10 15" id="KW-0798">TonB box</keyword>
<evidence type="ECO:0000256" key="1">
    <source>
        <dbReference type="ARBA" id="ARBA00004571"/>
    </source>
</evidence>
<evidence type="ECO:0000256" key="6">
    <source>
        <dbReference type="ARBA" id="ARBA00022692"/>
    </source>
</evidence>
<dbReference type="InterPro" id="IPR036942">
    <property type="entry name" value="Beta-barrel_TonB_sf"/>
</dbReference>
<proteinExistence type="inferred from homology"/>
<dbReference type="InterPro" id="IPR000531">
    <property type="entry name" value="Beta-barrel_TonB"/>
</dbReference>
<evidence type="ECO:0000256" key="12">
    <source>
        <dbReference type="ARBA" id="ARBA00023170"/>
    </source>
</evidence>
<evidence type="ECO:0000259" key="17">
    <source>
        <dbReference type="Pfam" id="PF07715"/>
    </source>
</evidence>
<reference evidence="18 19" key="1">
    <citation type="submission" date="2020-02" db="EMBL/GenBank/DDBJ databases">
        <authorList>
            <person name="Criscuolo A."/>
        </authorList>
    </citation>
    <scope>NUCLEOTIDE SEQUENCE [LARGE SCALE GENOMIC DNA]</scope>
    <source>
        <strain evidence="18">CIP105534</strain>
    </source>
</reference>
<evidence type="ECO:0000313" key="19">
    <source>
        <dbReference type="Proteomes" id="UP000479938"/>
    </source>
</evidence>
<dbReference type="InterPro" id="IPR012910">
    <property type="entry name" value="Plug_dom"/>
</dbReference>
<keyword evidence="4 14" id="KW-1134">Transmembrane beta strand</keyword>